<evidence type="ECO:0000256" key="3">
    <source>
        <dbReference type="ARBA" id="ARBA00022989"/>
    </source>
</evidence>
<evidence type="ECO:0000256" key="1">
    <source>
        <dbReference type="ARBA" id="ARBA00004141"/>
    </source>
</evidence>
<feature type="transmembrane region" description="Helical" evidence="5">
    <location>
        <begin position="183"/>
        <end position="203"/>
    </location>
</feature>
<dbReference type="Proteomes" id="UP000829291">
    <property type="component" value="Chromosome 2"/>
</dbReference>
<evidence type="ECO:0000313" key="7">
    <source>
        <dbReference type="RefSeq" id="XP_015512585.2"/>
    </source>
</evidence>
<organism evidence="6 7">
    <name type="scientific">Neodiprion lecontei</name>
    <name type="common">Redheaded pine sawfly</name>
    <dbReference type="NCBI Taxonomy" id="441921"/>
    <lineage>
        <taxon>Eukaryota</taxon>
        <taxon>Metazoa</taxon>
        <taxon>Ecdysozoa</taxon>
        <taxon>Arthropoda</taxon>
        <taxon>Hexapoda</taxon>
        <taxon>Insecta</taxon>
        <taxon>Pterygota</taxon>
        <taxon>Neoptera</taxon>
        <taxon>Endopterygota</taxon>
        <taxon>Hymenoptera</taxon>
        <taxon>Tenthredinoidea</taxon>
        <taxon>Diprionidae</taxon>
        <taxon>Diprioninae</taxon>
        <taxon>Neodiprion</taxon>
    </lineage>
</organism>
<keyword evidence="6" id="KW-1185">Reference proteome</keyword>
<gene>
    <name evidence="7 8" type="primary">LOC107219034</name>
</gene>
<protein>
    <submittedName>
        <fullName evidence="7 8">Growth hormone-inducible transmembrane protein</fullName>
    </submittedName>
</protein>
<dbReference type="InterPro" id="IPR035871">
    <property type="entry name" value="GHITM"/>
</dbReference>
<evidence type="ECO:0000256" key="2">
    <source>
        <dbReference type="ARBA" id="ARBA00022692"/>
    </source>
</evidence>
<dbReference type="RefSeq" id="XP_015512585.2">
    <property type="nucleotide sequence ID" value="XM_015657099.2"/>
</dbReference>
<comment type="similarity">
    <text evidence="5">Belongs to the BI1 family.</text>
</comment>
<dbReference type="InterPro" id="IPR006214">
    <property type="entry name" value="Bax_inhibitor_1-related"/>
</dbReference>
<sequence>MMLARVCRASLSPNVSNLLKTPPVSKSFIPKVETVRLLASDGRSSFTRSARKRMTIVERAMAPAGEGAYSVGKGALAGFSAVALGGLCYYGLGLSKATGAIDHAVYWPEHVKERIRATYMYFGGSILVTAASAAMCLRSPAMMNLVMRQGWLALGATMVAMIGSGMVAQSIPYSPGFGAKQIAWIVHTGIMGAVVAPMCLLGGPLVARAALYTAGVVGGLSTVAVCAPSDKFLYMGGPLAIGLGVVFVSSLGTMFLPPTTAFGAGLHSMALYGGLILFSGFLLYDTQRIIKRAETHPAVPYANVRPYDPINNAISIYLDTVNIFIRILSILAGGGNRKK</sequence>
<evidence type="ECO:0000313" key="6">
    <source>
        <dbReference type="Proteomes" id="UP000829291"/>
    </source>
</evidence>
<comment type="subcellular location">
    <subcellularLocation>
        <location evidence="1">Membrane</location>
        <topology evidence="1">Multi-pass membrane protein</topology>
    </subcellularLocation>
</comment>
<dbReference type="RefSeq" id="XP_015512586.2">
    <property type="nucleotide sequence ID" value="XM_015657100.2"/>
</dbReference>
<feature type="transmembrane region" description="Helical" evidence="5">
    <location>
        <begin position="239"/>
        <end position="256"/>
    </location>
</feature>
<proteinExistence type="inferred from homology"/>
<evidence type="ECO:0000256" key="4">
    <source>
        <dbReference type="ARBA" id="ARBA00023136"/>
    </source>
</evidence>
<dbReference type="GeneID" id="107219034"/>
<dbReference type="PANTHER" id="PTHR23291">
    <property type="entry name" value="BAX INHIBITOR-RELATED"/>
    <property type="match status" value="1"/>
</dbReference>
<reference evidence="7 8" key="1">
    <citation type="submission" date="2025-05" db="UniProtKB">
        <authorList>
            <consortium name="RefSeq"/>
        </authorList>
    </citation>
    <scope>IDENTIFICATION</scope>
    <source>
        <tissue evidence="7 8">Thorax and Abdomen</tissue>
    </source>
</reference>
<dbReference type="Pfam" id="PF01027">
    <property type="entry name" value="Bax1-I"/>
    <property type="match status" value="1"/>
</dbReference>
<dbReference type="GO" id="GO:0005743">
    <property type="term" value="C:mitochondrial inner membrane"/>
    <property type="evidence" value="ECO:0007669"/>
    <property type="project" value="TreeGrafter"/>
</dbReference>
<dbReference type="PANTHER" id="PTHR23291:SF112">
    <property type="entry name" value="GROWTH HORMONE-INDUCIBLE TRANSMEMBRANE PROTEIN"/>
    <property type="match status" value="1"/>
</dbReference>
<dbReference type="CDD" id="cd10431">
    <property type="entry name" value="GHITM"/>
    <property type="match status" value="1"/>
</dbReference>
<dbReference type="AlphaFoldDB" id="A0A6J0BCD6"/>
<evidence type="ECO:0000313" key="8">
    <source>
        <dbReference type="RefSeq" id="XP_015512586.2"/>
    </source>
</evidence>
<name>A0A6J0BCD6_NEOLC</name>
<feature type="transmembrane region" description="Helical" evidence="5">
    <location>
        <begin position="262"/>
        <end position="284"/>
    </location>
</feature>
<accession>A0A6J0BCD6</accession>
<keyword evidence="4 5" id="KW-0472">Membrane</keyword>
<dbReference type="KEGG" id="nlo:107219034"/>
<feature type="transmembrane region" description="Helical" evidence="5">
    <location>
        <begin position="119"/>
        <end position="140"/>
    </location>
</feature>
<feature type="transmembrane region" description="Helical" evidence="5">
    <location>
        <begin position="152"/>
        <end position="171"/>
    </location>
</feature>
<keyword evidence="3 5" id="KW-1133">Transmembrane helix</keyword>
<evidence type="ECO:0000256" key="5">
    <source>
        <dbReference type="RuleBase" id="RU004379"/>
    </source>
</evidence>
<dbReference type="OrthoDB" id="6285520at2759"/>
<keyword evidence="2 5" id="KW-0812">Transmembrane</keyword>